<dbReference type="GO" id="GO:0006298">
    <property type="term" value="P:mismatch repair"/>
    <property type="evidence" value="ECO:0007669"/>
    <property type="project" value="InterPro"/>
</dbReference>
<name>A0A835YAK6_9CHLO</name>
<feature type="domain" description="DNA mismatch repair proteins mutS family" evidence="7">
    <location>
        <begin position="859"/>
        <end position="997"/>
    </location>
</feature>
<dbReference type="GO" id="GO:0005524">
    <property type="term" value="F:ATP binding"/>
    <property type="evidence" value="ECO:0007669"/>
    <property type="project" value="UniProtKB-KW"/>
</dbReference>
<feature type="region of interest" description="Disordered" evidence="5">
    <location>
        <begin position="1"/>
        <end position="97"/>
    </location>
</feature>
<dbReference type="SMART" id="SM00533">
    <property type="entry name" value="MUTSd"/>
    <property type="match status" value="1"/>
</dbReference>
<proteinExistence type="inferred from homology"/>
<dbReference type="InterPro" id="IPR027417">
    <property type="entry name" value="P-loop_NTPase"/>
</dbReference>
<dbReference type="InterPro" id="IPR036187">
    <property type="entry name" value="DNA_mismatch_repair_MutS_sf"/>
</dbReference>
<dbReference type="OrthoDB" id="547493at2759"/>
<dbReference type="InterPro" id="IPR007696">
    <property type="entry name" value="DNA_mismatch_repair_MutS_core"/>
</dbReference>
<evidence type="ECO:0000256" key="2">
    <source>
        <dbReference type="ARBA" id="ARBA00022741"/>
    </source>
</evidence>
<dbReference type="AlphaFoldDB" id="A0A835YAK6"/>
<dbReference type="Pfam" id="PF05192">
    <property type="entry name" value="MutS_III"/>
    <property type="match status" value="1"/>
</dbReference>
<evidence type="ECO:0000256" key="5">
    <source>
        <dbReference type="SAM" id="MobiDB-lite"/>
    </source>
</evidence>
<dbReference type="Pfam" id="PF00488">
    <property type="entry name" value="MutS_V"/>
    <property type="match status" value="1"/>
</dbReference>
<evidence type="ECO:0000256" key="4">
    <source>
        <dbReference type="ARBA" id="ARBA00023125"/>
    </source>
</evidence>
<gene>
    <name evidence="8" type="ORF">HYH03_004869</name>
</gene>
<dbReference type="InterPro" id="IPR000432">
    <property type="entry name" value="DNA_mismatch_repair_MutS_C"/>
</dbReference>
<feature type="region of interest" description="Disordered" evidence="5">
    <location>
        <begin position="342"/>
        <end position="366"/>
    </location>
</feature>
<dbReference type="EMBL" id="JAEHOE010000015">
    <property type="protein sequence ID" value="KAG2497286.1"/>
    <property type="molecule type" value="Genomic_DNA"/>
</dbReference>
<keyword evidence="2" id="KW-0547">Nucleotide-binding</keyword>
<evidence type="ECO:0000313" key="9">
    <source>
        <dbReference type="Proteomes" id="UP000612055"/>
    </source>
</evidence>
<dbReference type="GO" id="GO:0140664">
    <property type="term" value="F:ATP-dependent DNA damage sensor activity"/>
    <property type="evidence" value="ECO:0007669"/>
    <property type="project" value="InterPro"/>
</dbReference>
<dbReference type="GO" id="GO:0051026">
    <property type="term" value="P:chiasma assembly"/>
    <property type="evidence" value="ECO:0007669"/>
    <property type="project" value="TreeGrafter"/>
</dbReference>
<evidence type="ECO:0000259" key="7">
    <source>
        <dbReference type="SMART" id="SM00534"/>
    </source>
</evidence>
<evidence type="ECO:0000313" key="8">
    <source>
        <dbReference type="EMBL" id="KAG2497286.1"/>
    </source>
</evidence>
<dbReference type="SUPFAM" id="SSF52540">
    <property type="entry name" value="P-loop containing nucleoside triphosphate hydrolases"/>
    <property type="match status" value="1"/>
</dbReference>
<evidence type="ECO:0000259" key="6">
    <source>
        <dbReference type="SMART" id="SM00533"/>
    </source>
</evidence>
<feature type="domain" description="DNA mismatch repair protein MutS core" evidence="6">
    <location>
        <begin position="415"/>
        <end position="814"/>
    </location>
</feature>
<dbReference type="SMART" id="SM00534">
    <property type="entry name" value="MUTSac"/>
    <property type="match status" value="1"/>
</dbReference>
<dbReference type="PANTHER" id="PTHR11361">
    <property type="entry name" value="DNA MISMATCH REPAIR PROTEIN MUTS FAMILY MEMBER"/>
    <property type="match status" value="1"/>
</dbReference>
<organism evidence="8 9">
    <name type="scientific">Edaphochlamys debaryana</name>
    <dbReference type="NCBI Taxonomy" id="47281"/>
    <lineage>
        <taxon>Eukaryota</taxon>
        <taxon>Viridiplantae</taxon>
        <taxon>Chlorophyta</taxon>
        <taxon>core chlorophytes</taxon>
        <taxon>Chlorophyceae</taxon>
        <taxon>CS clade</taxon>
        <taxon>Chlamydomonadales</taxon>
        <taxon>Chlamydomonadales incertae sedis</taxon>
        <taxon>Edaphochlamys</taxon>
    </lineage>
</organism>
<dbReference type="Proteomes" id="UP000612055">
    <property type="component" value="Unassembled WGS sequence"/>
</dbReference>
<dbReference type="PANTHER" id="PTHR11361:SF20">
    <property type="entry name" value="MUTS PROTEIN HOMOLOG 5"/>
    <property type="match status" value="1"/>
</dbReference>
<keyword evidence="4" id="KW-0238">DNA-binding</keyword>
<dbReference type="Gene3D" id="1.10.1420.10">
    <property type="match status" value="1"/>
</dbReference>
<evidence type="ECO:0000256" key="1">
    <source>
        <dbReference type="ARBA" id="ARBA00006271"/>
    </source>
</evidence>
<protein>
    <submittedName>
        <fullName evidence="8">Uncharacterized protein</fullName>
    </submittedName>
</protein>
<keyword evidence="9" id="KW-1185">Reference proteome</keyword>
<feature type="compositionally biased region" description="Gly residues" evidence="5">
    <location>
        <begin position="342"/>
        <end position="353"/>
    </location>
</feature>
<dbReference type="Gene3D" id="3.40.50.300">
    <property type="entry name" value="P-loop containing nucleotide triphosphate hydrolases"/>
    <property type="match status" value="1"/>
</dbReference>
<dbReference type="GO" id="GO:0005634">
    <property type="term" value="C:nucleus"/>
    <property type="evidence" value="ECO:0007669"/>
    <property type="project" value="TreeGrafter"/>
</dbReference>
<dbReference type="InterPro" id="IPR045076">
    <property type="entry name" value="MutS"/>
</dbReference>
<keyword evidence="3" id="KW-0067">ATP-binding</keyword>
<accession>A0A835YAK6</accession>
<comment type="caution">
    <text evidence="8">The sequence shown here is derived from an EMBL/GenBank/DDBJ whole genome shotgun (WGS) entry which is preliminary data.</text>
</comment>
<evidence type="ECO:0000256" key="3">
    <source>
        <dbReference type="ARBA" id="ARBA00022840"/>
    </source>
</evidence>
<dbReference type="GO" id="GO:0030983">
    <property type="term" value="F:mismatched DNA binding"/>
    <property type="evidence" value="ECO:0007669"/>
    <property type="project" value="InterPro"/>
</dbReference>
<reference evidence="8" key="1">
    <citation type="journal article" date="2020" name="bioRxiv">
        <title>Comparative genomics of Chlamydomonas.</title>
        <authorList>
            <person name="Craig R.J."/>
            <person name="Hasan A.R."/>
            <person name="Ness R.W."/>
            <person name="Keightley P.D."/>
        </authorList>
    </citation>
    <scope>NUCLEOTIDE SEQUENCE</scope>
    <source>
        <strain evidence="8">CCAP 11/70</strain>
    </source>
</reference>
<feature type="region of interest" description="Disordered" evidence="5">
    <location>
        <begin position="247"/>
        <end position="268"/>
    </location>
</feature>
<comment type="similarity">
    <text evidence="1">Belongs to the DNA mismatch repair MutS family.</text>
</comment>
<dbReference type="SUPFAM" id="SSF48334">
    <property type="entry name" value="DNA repair protein MutS, domain III"/>
    <property type="match status" value="1"/>
</dbReference>
<sequence>MWGAGALPEKSDWDPLGPAPRLLQPRSAQQPRAVRRRTDADAFAPEPKQQQQGRGFAAAPQQARARGSDANLPAPQRQQQYQQVYEPAHQPSTSYTDAGYEDAEFWPGPANGAPAFPGAQRDHGFGDILARGDGAGAAAADAAAGEGFPQAAGGPAGRPRPGVGVVQPISVLAALYQGATLGLAVYDGLSSEISILQCHDEIKGPLAFQMLALAKAQVVPQVLLLSARAEPAAVEAARAALPPGTGAEAVAAEGAPEGGAGAGPAARPEVRLERSATFGFDNARKRLPRALLLRSWPPGLSGREAAVRLAACVDLGQQAAVGALGALLAYMLREGISTQGGYGGGGGGGGEGAYGEEGEEGGGAGGSTAGAAVVVDRLSQLTMQGLLHVDLPTLYGLQVFAVEKHPSAMGLGKPKEGFSLYGLANRCVTQMGRRLLRLWFLRPVVNLEVISDRQDIIELLLRNGGELVGPLRAELKKLPDVASLLSRLTAAQQRPDLAAMQQLQNCLLQLLRLRAIFAQQLAPGLAAAAAAAAAGGRAWEAPSPAPSGATDAGGGLRWEAVSLSAKVLAHVPESLQEALDLVRSVLDPDQDEDGLMVAAEVCPALDRLKAAYRALPQHLTQASDGVAHVINKAVVESELRRVPRCLVRPNLQQLWSVLYLPQVGFVLKVQGAQLTADLLDALPDYELAFEGAAGPEEAEPGAAEGAGSVGAAGGQGAGWAAYYRTQSTLDLNARFGDLRYKIQDLESSLIAELMARLLEEHGPVMQRAAAVAGELDCLLSLAALAAERGYRRPLLTEGTGLRIVNGRHPLAEMVVEPYIPFSTAMEEGGEAVAAAAAAALGGSGHAASGSGGGPDGLGGRLQVVTGPNASGKSCYARAVALIAFLAHVGSFVPADEAEIGRADRIAARLAAPSGGAAVLLGAAGAGGGAGGGGAAADGGGGGGGLTGGGALRPSTFLADLTQVSAMLRNATHRSLLVLDEFGKVRRGGRGAAAGTRRFG</sequence>